<feature type="domain" description="3-hydroxyacyl-CoA dehydrogenase C-terminal" evidence="13">
    <location>
        <begin position="643"/>
        <end position="705"/>
    </location>
</feature>
<dbReference type="PANTHER" id="PTHR43612:SF3">
    <property type="entry name" value="TRIFUNCTIONAL ENZYME SUBUNIT ALPHA, MITOCHONDRIAL"/>
    <property type="match status" value="1"/>
</dbReference>
<keyword evidence="7" id="KW-0560">Oxidoreductase</keyword>
<comment type="similarity">
    <text evidence="2">In the central section; belongs to the 3-hydroxyacyl-CoA dehydrogenase family.</text>
</comment>
<dbReference type="SUPFAM" id="SSF52096">
    <property type="entry name" value="ClpP/crotonase"/>
    <property type="match status" value="1"/>
</dbReference>
<comment type="pathway">
    <text evidence="1">Lipid metabolism; fatty acid beta-oxidation.</text>
</comment>
<evidence type="ECO:0000256" key="9">
    <source>
        <dbReference type="ARBA" id="ARBA00023098"/>
    </source>
</evidence>
<dbReference type="InterPro" id="IPR006180">
    <property type="entry name" value="3-OHacyl-CoA_DH_CS"/>
</dbReference>
<gene>
    <name evidence="15" type="primary">fadB</name>
    <name evidence="15" type="ORF">Pla111_17890</name>
</gene>
<feature type="domain" description="3-hydroxyacyl-CoA dehydrogenase C-terminal" evidence="13">
    <location>
        <begin position="514"/>
        <end position="607"/>
    </location>
</feature>
<evidence type="ECO:0000259" key="13">
    <source>
        <dbReference type="Pfam" id="PF00725"/>
    </source>
</evidence>
<keyword evidence="10" id="KW-0456">Lyase</keyword>
<dbReference type="SUPFAM" id="SSF48179">
    <property type="entry name" value="6-phosphogluconate dehydrogenase C-terminal domain-like"/>
    <property type="match status" value="2"/>
</dbReference>
<proteinExistence type="inferred from homology"/>
<comment type="similarity">
    <text evidence="3">In the N-terminal section; belongs to the enoyl-CoA hydratase/isomerase family.</text>
</comment>
<evidence type="ECO:0000256" key="1">
    <source>
        <dbReference type="ARBA" id="ARBA00005005"/>
    </source>
</evidence>
<dbReference type="InterPro" id="IPR006108">
    <property type="entry name" value="3HC_DH_C"/>
</dbReference>
<dbReference type="GO" id="GO:0004300">
    <property type="term" value="F:enoyl-CoA hydratase activity"/>
    <property type="evidence" value="ECO:0007669"/>
    <property type="project" value="UniProtKB-EC"/>
</dbReference>
<evidence type="ECO:0000256" key="11">
    <source>
        <dbReference type="ARBA" id="ARBA00023268"/>
    </source>
</evidence>
<evidence type="ECO:0000256" key="5">
    <source>
        <dbReference type="ARBA" id="ARBA00022832"/>
    </source>
</evidence>
<dbReference type="OrthoDB" id="9771883at2"/>
<dbReference type="Pfam" id="PF00725">
    <property type="entry name" value="3HCDH"/>
    <property type="match status" value="2"/>
</dbReference>
<dbReference type="EMBL" id="SJPH01000003">
    <property type="protein sequence ID" value="TWT46688.1"/>
    <property type="molecule type" value="Genomic_DNA"/>
</dbReference>
<dbReference type="InterPro" id="IPR001753">
    <property type="entry name" value="Enoyl-CoA_hydra/iso"/>
</dbReference>
<dbReference type="Gene3D" id="1.10.1040.50">
    <property type="match status" value="1"/>
</dbReference>
<evidence type="ECO:0000256" key="7">
    <source>
        <dbReference type="ARBA" id="ARBA00023002"/>
    </source>
</evidence>
<dbReference type="RefSeq" id="WP_146573396.1">
    <property type="nucleotide sequence ID" value="NZ_SJPH01000003.1"/>
</dbReference>
<dbReference type="Pfam" id="PF00378">
    <property type="entry name" value="ECH_1"/>
    <property type="match status" value="1"/>
</dbReference>
<dbReference type="PROSITE" id="PS00067">
    <property type="entry name" value="3HCDH"/>
    <property type="match status" value="1"/>
</dbReference>
<keyword evidence="16" id="KW-1185">Reference proteome</keyword>
<dbReference type="AlphaFoldDB" id="A0A5C5W748"/>
<sequence>MASHSESLAAATTLSWVTHAGGRVAVLTLDLPGKSANLLSAAVLDELSAHFDKVDAAHDARGLVITSAKPGVFIAGADLREFAAGLDRPPAEIIAMARRGQTLFARLAEAAYPTVAAIAGVCVGGGAELAIWCDRRVMADTPATQFGFPEVKLGLFPGWGGTARTPRVIGLANALELVTSGESVDAGEAYKLGLADDLVPPAESSSLADPSASRLLTAALAMLDAEHKSGAWQRDRQRWSQPIAMSETELAFLGATASAVIQQKTGGHYPAPMAALELMLEASQLDLHAACLAEAEAFAPLFGSSVNRALLNVFFLTDRAKKTGGTVHEPIATATVIGAGIMGQGIAAANLKRGVAVRLSDAQPEALAAGVASVVREASYNKKTKAADLELALHNAALIAGTNDSTQLAAADVVIEAVIEAADVKRSLFAQLEPLLRPDALLASNTSTIPITTLAHGLERPELFCGLHFFNPVRKMPLVEVIRGKQTSEATVERMAAYARQLGKTPVVVNDGPGFLVNRLLLPYMNEAALLASEGVPFKLIDKAAKGFGMPMGPLELHDVVGLDTCVHAGRVMQAAFSDRVTGAPILERLLAAGRKGQKNGAGFYDYPPSKPGKPPRPVASAAAEALQDHPVEGVRWNPEDLANRLLLPMLVEATRALEDGIVTDPRDVDLALVLGIGFPPHRGGLFFWADTIGAVAILERLEPLQPLGKRFEPTELLKDVARTSGKFSSRPQPPQVP</sequence>
<accession>A0A5C5W748</accession>
<dbReference type="Proteomes" id="UP000318995">
    <property type="component" value="Unassembled WGS sequence"/>
</dbReference>
<evidence type="ECO:0000256" key="12">
    <source>
        <dbReference type="ARBA" id="ARBA00049556"/>
    </source>
</evidence>
<keyword evidence="5" id="KW-0276">Fatty acid metabolism</keyword>
<comment type="caution">
    <text evidence="15">The sequence shown here is derived from an EMBL/GenBank/DDBJ whole genome shotgun (WGS) entry which is preliminary data.</text>
</comment>
<dbReference type="FunFam" id="3.40.50.720:FF:000009">
    <property type="entry name" value="Fatty oxidation complex, alpha subunit"/>
    <property type="match status" value="1"/>
</dbReference>
<keyword evidence="6" id="KW-0442">Lipid degradation</keyword>
<evidence type="ECO:0000256" key="10">
    <source>
        <dbReference type="ARBA" id="ARBA00023239"/>
    </source>
</evidence>
<name>A0A5C5W748_9BACT</name>
<evidence type="ECO:0000256" key="6">
    <source>
        <dbReference type="ARBA" id="ARBA00022963"/>
    </source>
</evidence>
<dbReference type="CDD" id="cd06558">
    <property type="entry name" value="crotonase-like"/>
    <property type="match status" value="1"/>
</dbReference>
<organism evidence="15 16">
    <name type="scientific">Botrimarina hoheduenensis</name>
    <dbReference type="NCBI Taxonomy" id="2528000"/>
    <lineage>
        <taxon>Bacteria</taxon>
        <taxon>Pseudomonadati</taxon>
        <taxon>Planctomycetota</taxon>
        <taxon>Planctomycetia</taxon>
        <taxon>Pirellulales</taxon>
        <taxon>Lacipirellulaceae</taxon>
        <taxon>Botrimarina</taxon>
    </lineage>
</organism>
<evidence type="ECO:0000313" key="16">
    <source>
        <dbReference type="Proteomes" id="UP000318995"/>
    </source>
</evidence>
<evidence type="ECO:0000259" key="14">
    <source>
        <dbReference type="Pfam" id="PF02737"/>
    </source>
</evidence>
<evidence type="ECO:0000313" key="15">
    <source>
        <dbReference type="EMBL" id="TWT46688.1"/>
    </source>
</evidence>
<protein>
    <recommendedName>
        <fullName evidence="4">enoyl-CoA hydratase</fullName>
        <ecNumber evidence="4">4.2.1.17</ecNumber>
    </recommendedName>
</protein>
<dbReference type="Gene3D" id="3.90.226.10">
    <property type="entry name" value="2-enoyl-CoA Hydratase, Chain A, domain 1"/>
    <property type="match status" value="1"/>
</dbReference>
<dbReference type="Pfam" id="PF02737">
    <property type="entry name" value="3HCDH_N"/>
    <property type="match status" value="1"/>
</dbReference>
<evidence type="ECO:0000256" key="2">
    <source>
        <dbReference type="ARBA" id="ARBA00007005"/>
    </source>
</evidence>
<dbReference type="GO" id="GO:0070403">
    <property type="term" value="F:NAD+ binding"/>
    <property type="evidence" value="ECO:0007669"/>
    <property type="project" value="InterPro"/>
</dbReference>
<dbReference type="InterPro" id="IPR006176">
    <property type="entry name" value="3-OHacyl-CoA_DH_NAD-bd"/>
</dbReference>
<keyword evidence="9" id="KW-0443">Lipid metabolism</keyword>
<evidence type="ECO:0000256" key="3">
    <source>
        <dbReference type="ARBA" id="ARBA00008750"/>
    </source>
</evidence>
<dbReference type="UniPathway" id="UPA00659"/>
<dbReference type="InterPro" id="IPR036291">
    <property type="entry name" value="NAD(P)-bd_dom_sf"/>
</dbReference>
<keyword evidence="11" id="KW-0511">Multifunctional enzyme</keyword>
<dbReference type="InterPro" id="IPR029045">
    <property type="entry name" value="ClpP/crotonase-like_dom_sf"/>
</dbReference>
<dbReference type="GO" id="GO:0006635">
    <property type="term" value="P:fatty acid beta-oxidation"/>
    <property type="evidence" value="ECO:0007669"/>
    <property type="project" value="UniProtKB-UniPathway"/>
</dbReference>
<comment type="catalytic activity">
    <reaction evidence="12">
        <text>a (3S)-3-hydroxyacyl-CoA + NAD(+) = a 3-oxoacyl-CoA + NADH + H(+)</text>
        <dbReference type="Rhea" id="RHEA:22432"/>
        <dbReference type="ChEBI" id="CHEBI:15378"/>
        <dbReference type="ChEBI" id="CHEBI:57318"/>
        <dbReference type="ChEBI" id="CHEBI:57540"/>
        <dbReference type="ChEBI" id="CHEBI:57945"/>
        <dbReference type="ChEBI" id="CHEBI:90726"/>
        <dbReference type="EC" id="1.1.1.35"/>
    </reaction>
</comment>
<dbReference type="Gene3D" id="3.40.50.720">
    <property type="entry name" value="NAD(P)-binding Rossmann-like Domain"/>
    <property type="match status" value="1"/>
</dbReference>
<feature type="domain" description="3-hydroxyacyl-CoA dehydrogenase NAD binding" evidence="14">
    <location>
        <begin position="334"/>
        <end position="511"/>
    </location>
</feature>
<evidence type="ECO:0000256" key="8">
    <source>
        <dbReference type="ARBA" id="ARBA00023027"/>
    </source>
</evidence>
<dbReference type="InterPro" id="IPR008927">
    <property type="entry name" value="6-PGluconate_DH-like_C_sf"/>
</dbReference>
<dbReference type="PANTHER" id="PTHR43612">
    <property type="entry name" value="TRIFUNCTIONAL ENZYME SUBUNIT ALPHA"/>
    <property type="match status" value="1"/>
</dbReference>
<dbReference type="InterPro" id="IPR050136">
    <property type="entry name" value="FA_oxidation_alpha_subunit"/>
</dbReference>
<evidence type="ECO:0000256" key="4">
    <source>
        <dbReference type="ARBA" id="ARBA00012076"/>
    </source>
</evidence>
<reference evidence="15 16" key="1">
    <citation type="submission" date="2019-02" db="EMBL/GenBank/DDBJ databases">
        <title>Deep-cultivation of Planctomycetes and their phenomic and genomic characterization uncovers novel biology.</title>
        <authorList>
            <person name="Wiegand S."/>
            <person name="Jogler M."/>
            <person name="Boedeker C."/>
            <person name="Pinto D."/>
            <person name="Vollmers J."/>
            <person name="Rivas-Marin E."/>
            <person name="Kohn T."/>
            <person name="Peeters S.H."/>
            <person name="Heuer A."/>
            <person name="Rast P."/>
            <person name="Oberbeckmann S."/>
            <person name="Bunk B."/>
            <person name="Jeske O."/>
            <person name="Meyerdierks A."/>
            <person name="Storesund J.E."/>
            <person name="Kallscheuer N."/>
            <person name="Luecker S."/>
            <person name="Lage O.M."/>
            <person name="Pohl T."/>
            <person name="Merkel B.J."/>
            <person name="Hornburger P."/>
            <person name="Mueller R.-W."/>
            <person name="Bruemmer F."/>
            <person name="Labrenz M."/>
            <person name="Spormann A.M."/>
            <person name="Op Den Camp H."/>
            <person name="Overmann J."/>
            <person name="Amann R."/>
            <person name="Jetten M.S.M."/>
            <person name="Mascher T."/>
            <person name="Medema M.H."/>
            <person name="Devos D.P."/>
            <person name="Kaster A.-K."/>
            <person name="Ovreas L."/>
            <person name="Rohde M."/>
            <person name="Galperin M.Y."/>
            <person name="Jogler C."/>
        </authorList>
    </citation>
    <scope>NUCLEOTIDE SEQUENCE [LARGE SCALE GENOMIC DNA]</scope>
    <source>
        <strain evidence="15 16">Pla111</strain>
    </source>
</reference>
<dbReference type="GO" id="GO:0016509">
    <property type="term" value="F:long-chain (3S)-3-hydroxyacyl-CoA dehydrogenase (NAD+) activity"/>
    <property type="evidence" value="ECO:0007669"/>
    <property type="project" value="TreeGrafter"/>
</dbReference>
<dbReference type="SUPFAM" id="SSF51735">
    <property type="entry name" value="NAD(P)-binding Rossmann-fold domains"/>
    <property type="match status" value="1"/>
</dbReference>
<dbReference type="EC" id="4.2.1.17" evidence="4"/>
<keyword evidence="8" id="KW-0520">NAD</keyword>